<organism evidence="2 3">
    <name type="scientific">Pseudomonas oryzihabitans</name>
    <dbReference type="NCBI Taxonomy" id="47885"/>
    <lineage>
        <taxon>Bacteria</taxon>
        <taxon>Pseudomonadati</taxon>
        <taxon>Pseudomonadota</taxon>
        <taxon>Gammaproteobacteria</taxon>
        <taxon>Pseudomonadales</taxon>
        <taxon>Pseudomonadaceae</taxon>
        <taxon>Pseudomonas</taxon>
    </lineage>
</organism>
<proteinExistence type="predicted"/>
<keyword evidence="1" id="KW-1133">Transmembrane helix</keyword>
<dbReference type="RefSeq" id="WP_309757162.1">
    <property type="nucleotide sequence ID" value="NZ_JAVJAF010000001.1"/>
</dbReference>
<feature type="transmembrane region" description="Helical" evidence="1">
    <location>
        <begin position="145"/>
        <end position="170"/>
    </location>
</feature>
<feature type="transmembrane region" description="Helical" evidence="1">
    <location>
        <begin position="52"/>
        <end position="80"/>
    </location>
</feature>
<gene>
    <name evidence="2" type="ORF">QE440_001608</name>
</gene>
<dbReference type="AlphaFoldDB" id="A0AAJ2BJQ5"/>
<evidence type="ECO:0000313" key="3">
    <source>
        <dbReference type="Proteomes" id="UP001268036"/>
    </source>
</evidence>
<reference evidence="2" key="1">
    <citation type="submission" date="2023-08" db="EMBL/GenBank/DDBJ databases">
        <title>Functional and genomic diversity of the sorghum phyllosphere microbiome.</title>
        <authorList>
            <person name="Shade A."/>
        </authorList>
    </citation>
    <scope>NUCLEOTIDE SEQUENCE</scope>
    <source>
        <strain evidence="2">SORGH_AS_0201</strain>
    </source>
</reference>
<dbReference type="EMBL" id="JAVJAF010000001">
    <property type="protein sequence ID" value="MDR6233867.1"/>
    <property type="molecule type" value="Genomic_DNA"/>
</dbReference>
<feature type="transmembrane region" description="Helical" evidence="1">
    <location>
        <begin position="204"/>
        <end position="226"/>
    </location>
</feature>
<feature type="transmembrane region" description="Helical" evidence="1">
    <location>
        <begin position="176"/>
        <end position="197"/>
    </location>
</feature>
<keyword evidence="1" id="KW-0472">Membrane</keyword>
<feature type="transmembrane region" description="Helical" evidence="1">
    <location>
        <begin position="334"/>
        <end position="352"/>
    </location>
</feature>
<comment type="caution">
    <text evidence="2">The sequence shown here is derived from an EMBL/GenBank/DDBJ whole genome shotgun (WGS) entry which is preliminary data.</text>
</comment>
<name>A0AAJ2BJQ5_9PSED</name>
<sequence>MVATLLHLAPIGLVLALILLARRPPVQAALAGVVLAALLWVAGLAEPLSLGVVQAILGDTTVLFLSTASVILPGLAFVILVERAGAPQAIGAWVRALGWPPAAQVLFIVLGLAPLLEAMTGFGVSLIATVPLLMSLFSRPVGMRLALTGMAIMPWGTLGLATAIGALLAGVPAATLGSHSALLSAPVFFCLSALALWQARVSGVWPWCALGLLGTLFVAILFAINRWLGPELAGVAAGLSVTGLGLGSTLVRYGRLPPWPREAWPYLALLGLILAWRGPCSLYGWDALWVIRGQQVSWKPLASPGLALAVVTLLQVCGRAASPALPWAGLLRRARVPLTTILLFLLLSQILVKAGFLLETQRLLQAMSGLVLAPTLALLAGLAGYLTGSNVGGNSLIMPVAATLDLTHGPWLAALVNSAAGHGALGSLSILALIVGLAGANRQEEGQLVRFAFGLVCLNILLVAAAGSALLYGLGSR</sequence>
<feature type="transmembrane region" description="Helical" evidence="1">
    <location>
        <begin position="263"/>
        <end position="285"/>
    </location>
</feature>
<feature type="transmembrane region" description="Helical" evidence="1">
    <location>
        <begin position="451"/>
        <end position="474"/>
    </location>
</feature>
<feature type="transmembrane region" description="Helical" evidence="1">
    <location>
        <begin position="305"/>
        <end position="322"/>
    </location>
</feature>
<evidence type="ECO:0000313" key="2">
    <source>
        <dbReference type="EMBL" id="MDR6233867.1"/>
    </source>
</evidence>
<dbReference type="Proteomes" id="UP001268036">
    <property type="component" value="Unassembled WGS sequence"/>
</dbReference>
<keyword evidence="1" id="KW-0812">Transmembrane</keyword>
<feature type="transmembrane region" description="Helical" evidence="1">
    <location>
        <begin position="232"/>
        <end position="251"/>
    </location>
</feature>
<feature type="transmembrane region" description="Helical" evidence="1">
    <location>
        <begin position="419"/>
        <end position="439"/>
    </location>
</feature>
<protein>
    <submittedName>
        <fullName evidence="2">Lactate permease</fullName>
    </submittedName>
</protein>
<evidence type="ECO:0000256" key="1">
    <source>
        <dbReference type="SAM" id="Phobius"/>
    </source>
</evidence>
<accession>A0AAJ2BJQ5</accession>
<feature type="transmembrane region" description="Helical" evidence="1">
    <location>
        <begin position="364"/>
        <end position="384"/>
    </location>
</feature>